<evidence type="ECO:0000256" key="5">
    <source>
        <dbReference type="ARBA" id="ARBA00023242"/>
    </source>
</evidence>
<dbReference type="PANTHER" id="PTHR47659:SF1">
    <property type="entry name" value="TRANSCRIPTION ACTIVATOR OF GLUCONEOGENESIS ERT1"/>
    <property type="match status" value="1"/>
</dbReference>
<feature type="region of interest" description="Disordered" evidence="6">
    <location>
        <begin position="135"/>
        <end position="155"/>
    </location>
</feature>
<keyword evidence="2" id="KW-0479">Metal-binding</keyword>
<dbReference type="Pfam" id="PF24990">
    <property type="entry name" value="PAS_13"/>
    <property type="match status" value="1"/>
</dbReference>
<dbReference type="InterPro" id="IPR056751">
    <property type="entry name" value="PAS_13"/>
</dbReference>
<feature type="compositionally biased region" description="Low complexity" evidence="6">
    <location>
        <begin position="46"/>
        <end position="57"/>
    </location>
</feature>
<evidence type="ECO:0000259" key="7">
    <source>
        <dbReference type="Pfam" id="PF24990"/>
    </source>
</evidence>
<feature type="region of interest" description="Disordered" evidence="6">
    <location>
        <begin position="1"/>
        <end position="21"/>
    </location>
</feature>
<feature type="non-terminal residue" evidence="8">
    <location>
        <position position="1"/>
    </location>
</feature>
<keyword evidence="9" id="KW-1185">Reference proteome</keyword>
<dbReference type="Proteomes" id="UP000245609">
    <property type="component" value="Unassembled WGS sequence"/>
</dbReference>
<dbReference type="STRING" id="133381.A0A2T9ZDB0"/>
<keyword evidence="5" id="KW-0539">Nucleus</keyword>
<reference evidence="8 9" key="1">
    <citation type="journal article" date="2018" name="MBio">
        <title>Comparative Genomics Reveals the Core Gene Toolbox for the Fungus-Insect Symbiosis.</title>
        <authorList>
            <person name="Wang Y."/>
            <person name="Stata M."/>
            <person name="Wang W."/>
            <person name="Stajich J.E."/>
            <person name="White M.M."/>
            <person name="Moncalvo J.M."/>
        </authorList>
    </citation>
    <scope>NUCLEOTIDE SEQUENCE [LARGE SCALE GENOMIC DNA]</scope>
    <source>
        <strain evidence="8 9">SC-DP-2</strain>
    </source>
</reference>
<feature type="domain" description="ERT1/acuK family PAS" evidence="7">
    <location>
        <begin position="252"/>
        <end position="326"/>
    </location>
</feature>
<dbReference type="AlphaFoldDB" id="A0A2T9ZDB0"/>
<proteinExistence type="predicted"/>
<dbReference type="InterPro" id="IPR050335">
    <property type="entry name" value="ERT1_acuK_gluconeogen_tf"/>
</dbReference>
<evidence type="ECO:0000256" key="6">
    <source>
        <dbReference type="SAM" id="MobiDB-lite"/>
    </source>
</evidence>
<sequence length="358" mass="39999">PSNILPSPSSTSSPHRSITTSSDSNFILLTPLYSVLQDCVNQLESGQPGQPQQPEQPKSTPQIQITPPEELFPLNDSNLYSQYSFVNEEYKAFSKILAEHLDSLDQDSNTSLEELAILQDLSNLNSFSKIQQDLQNNPSSSCSKSDSNTLTDFDTPNKPGFTAPNIVKPTISNILSSKIYDFGQFSPEYDHSLISLFKKSFFYDGEIGIKPNTMYSSRITNLLNYEHDRLGLEMAVHGVIKGLERLHPFSGTPMAVWKPMGEILLVNGEFSLLSWWNSKDLVRTKKLIYSLLNQGAIVAFFEHLAVCAYQPLYDIPPIKCFLVRPDDSLTECRLKISLKRDLLGNPSLVIGSFLPVIA</sequence>
<evidence type="ECO:0000313" key="9">
    <source>
        <dbReference type="Proteomes" id="UP000245609"/>
    </source>
</evidence>
<evidence type="ECO:0000313" key="8">
    <source>
        <dbReference type="EMBL" id="PVV02576.1"/>
    </source>
</evidence>
<keyword evidence="4" id="KW-0804">Transcription</keyword>
<comment type="subcellular location">
    <subcellularLocation>
        <location evidence="1">Nucleus</location>
    </subcellularLocation>
</comment>
<dbReference type="OrthoDB" id="2538135at2759"/>
<dbReference type="EMBL" id="MBFS01000407">
    <property type="protein sequence ID" value="PVV02576.1"/>
    <property type="molecule type" value="Genomic_DNA"/>
</dbReference>
<evidence type="ECO:0000256" key="2">
    <source>
        <dbReference type="ARBA" id="ARBA00022723"/>
    </source>
</evidence>
<name>A0A2T9ZDB0_9FUNG</name>
<dbReference type="GO" id="GO:0046872">
    <property type="term" value="F:metal ion binding"/>
    <property type="evidence" value="ECO:0007669"/>
    <property type="project" value="UniProtKB-KW"/>
</dbReference>
<evidence type="ECO:0000256" key="3">
    <source>
        <dbReference type="ARBA" id="ARBA00023015"/>
    </source>
</evidence>
<gene>
    <name evidence="8" type="ORF">BB560_002967</name>
</gene>
<dbReference type="PANTHER" id="PTHR47659">
    <property type="entry name" value="ZN(II)2CYS6 TRANSCRIPTION FACTOR (EUROFUNG)-RELATED"/>
    <property type="match status" value="1"/>
</dbReference>
<evidence type="ECO:0000256" key="4">
    <source>
        <dbReference type="ARBA" id="ARBA00023163"/>
    </source>
</evidence>
<comment type="caution">
    <text evidence="8">The sequence shown here is derived from an EMBL/GenBank/DDBJ whole genome shotgun (WGS) entry which is preliminary data.</text>
</comment>
<keyword evidence="3" id="KW-0805">Transcription regulation</keyword>
<evidence type="ECO:0000256" key="1">
    <source>
        <dbReference type="ARBA" id="ARBA00004123"/>
    </source>
</evidence>
<accession>A0A2T9ZDB0</accession>
<feature type="region of interest" description="Disordered" evidence="6">
    <location>
        <begin position="43"/>
        <end position="71"/>
    </location>
</feature>
<protein>
    <recommendedName>
        <fullName evidence="7">ERT1/acuK family PAS domain-containing protein</fullName>
    </recommendedName>
</protein>
<dbReference type="GO" id="GO:0005634">
    <property type="term" value="C:nucleus"/>
    <property type="evidence" value="ECO:0007669"/>
    <property type="project" value="UniProtKB-SubCell"/>
</dbReference>
<organism evidence="8 9">
    <name type="scientific">Smittium megazygosporum</name>
    <dbReference type="NCBI Taxonomy" id="133381"/>
    <lineage>
        <taxon>Eukaryota</taxon>
        <taxon>Fungi</taxon>
        <taxon>Fungi incertae sedis</taxon>
        <taxon>Zoopagomycota</taxon>
        <taxon>Kickxellomycotina</taxon>
        <taxon>Harpellomycetes</taxon>
        <taxon>Harpellales</taxon>
        <taxon>Legeriomycetaceae</taxon>
        <taxon>Smittium</taxon>
    </lineage>
</organism>